<evidence type="ECO:0000313" key="3">
    <source>
        <dbReference type="EMBL" id="MFC3976306.1"/>
    </source>
</evidence>
<dbReference type="Proteomes" id="UP001595766">
    <property type="component" value="Unassembled WGS sequence"/>
</dbReference>
<comment type="caution">
    <text evidence="3">The sequence shown here is derived from an EMBL/GenBank/DDBJ whole genome shotgun (WGS) entry which is preliminary data.</text>
</comment>
<dbReference type="PANTHER" id="PTHR30388">
    <property type="entry name" value="ALDEHYDE OXIDOREDUCTASE MOLYBDENUM COFACTOR ASSEMBLY PROTEIN"/>
    <property type="match status" value="1"/>
</dbReference>
<sequence>MREFQSILSSYYEYKAAGIQAALATVVKVEGSSYRRPGARMLVSSSGKITGAISGGCLEGDALRKAQAVMFTKQSMLAIYDTTDEDDQKFGLGLGCNGIIYVLIEPLDYTNPYNPVILLEKAIEKRVISRLLTVFSTKKTREVQIGTVMLARSDDEIFKQHFIPENIQSELNQVLSRKSDIVSKIVPLNGKNDLEVFIEFVPPTLRVVLFGAGNDTIPLAKMIDILDWSLILVDGRKQYASPERFPSAQQIVVATADEAVDGLSFDYHTVVLLMTHNFDYEKEVLRKLIGHPLPYIGILGPQKKSEKLLSFFTTEERKLLSEKIFGPVGLNIGAEGSEEIALAILAEIKAVLNRTQPYSLKLKSGPIHG</sequence>
<evidence type="ECO:0000313" key="4">
    <source>
        <dbReference type="Proteomes" id="UP001595766"/>
    </source>
</evidence>
<dbReference type="Pfam" id="PF02625">
    <property type="entry name" value="XdhC_CoxI"/>
    <property type="match status" value="1"/>
</dbReference>
<dbReference type="InterPro" id="IPR027051">
    <property type="entry name" value="XdhC_Rossmann_dom"/>
</dbReference>
<name>A0ABV8EJ63_9BACT</name>
<dbReference type="EMBL" id="JBHSAV010000023">
    <property type="protein sequence ID" value="MFC3976306.1"/>
    <property type="molecule type" value="Genomic_DNA"/>
</dbReference>
<proteinExistence type="predicted"/>
<evidence type="ECO:0000259" key="1">
    <source>
        <dbReference type="Pfam" id="PF02625"/>
    </source>
</evidence>
<dbReference type="Gene3D" id="3.40.50.720">
    <property type="entry name" value="NAD(P)-binding Rossmann-like Domain"/>
    <property type="match status" value="1"/>
</dbReference>
<organism evidence="3 4">
    <name type="scientific">Belliella kenyensis</name>
    <dbReference type="NCBI Taxonomy" id="1472724"/>
    <lineage>
        <taxon>Bacteria</taxon>
        <taxon>Pseudomonadati</taxon>
        <taxon>Bacteroidota</taxon>
        <taxon>Cytophagia</taxon>
        <taxon>Cytophagales</taxon>
        <taxon>Cyclobacteriaceae</taxon>
        <taxon>Belliella</taxon>
    </lineage>
</organism>
<dbReference type="RefSeq" id="WP_241290973.1">
    <property type="nucleotide sequence ID" value="NZ_JAKZGR010000001.1"/>
</dbReference>
<reference evidence="4" key="1">
    <citation type="journal article" date="2019" name="Int. J. Syst. Evol. Microbiol.">
        <title>The Global Catalogue of Microorganisms (GCM) 10K type strain sequencing project: providing services to taxonomists for standard genome sequencing and annotation.</title>
        <authorList>
            <consortium name="The Broad Institute Genomics Platform"/>
            <consortium name="The Broad Institute Genome Sequencing Center for Infectious Disease"/>
            <person name="Wu L."/>
            <person name="Ma J."/>
        </authorList>
    </citation>
    <scope>NUCLEOTIDE SEQUENCE [LARGE SCALE GENOMIC DNA]</scope>
    <source>
        <strain evidence="4">CECT 8551</strain>
    </source>
</reference>
<gene>
    <name evidence="3" type="ORF">ACFOUP_07955</name>
</gene>
<protein>
    <submittedName>
        <fullName evidence="3">XdhC family protein</fullName>
    </submittedName>
</protein>
<dbReference type="InterPro" id="IPR003777">
    <property type="entry name" value="XdhC_CoxI"/>
</dbReference>
<evidence type="ECO:0000259" key="2">
    <source>
        <dbReference type="Pfam" id="PF13478"/>
    </source>
</evidence>
<accession>A0ABV8EJ63</accession>
<keyword evidence="4" id="KW-1185">Reference proteome</keyword>
<feature type="domain" description="XdhC- CoxI" evidence="1">
    <location>
        <begin position="16"/>
        <end position="79"/>
    </location>
</feature>
<feature type="domain" description="XdhC Rossmann" evidence="2">
    <location>
        <begin position="207"/>
        <end position="348"/>
    </location>
</feature>
<dbReference type="InterPro" id="IPR052698">
    <property type="entry name" value="MoCofactor_Util/Proc"/>
</dbReference>
<dbReference type="Pfam" id="PF13478">
    <property type="entry name" value="XdhC_C"/>
    <property type="match status" value="1"/>
</dbReference>
<dbReference type="PANTHER" id="PTHR30388:SF6">
    <property type="entry name" value="XANTHINE DEHYDROGENASE SUBUNIT A-RELATED"/>
    <property type="match status" value="1"/>
</dbReference>